<evidence type="ECO:0000256" key="1">
    <source>
        <dbReference type="SAM" id="Phobius"/>
    </source>
</evidence>
<accession>A0ABS3ARK8</accession>
<keyword evidence="3" id="KW-1185">Reference proteome</keyword>
<proteinExistence type="predicted"/>
<reference evidence="2 3" key="1">
    <citation type="submission" date="2021-02" db="EMBL/GenBank/DDBJ databases">
        <title>Activity-based single-cell genomes from oceanic crustal fluid captures similar information to metagenomic and metatranscriptomic surveys with orders of magnitude less sampling.</title>
        <authorList>
            <person name="D'Angelo T.S."/>
            <person name="Orcutt B.N."/>
        </authorList>
    </citation>
    <scope>NUCLEOTIDE SEQUENCE [LARGE SCALE GENOMIC DNA]</scope>
    <source>
        <strain evidence="2">AH-315-G07</strain>
    </source>
</reference>
<protein>
    <recommendedName>
        <fullName evidence="4">PpiC domain-containing protein</fullName>
    </recommendedName>
</protein>
<dbReference type="Proteomes" id="UP000722121">
    <property type="component" value="Unassembled WGS sequence"/>
</dbReference>
<keyword evidence="1" id="KW-0472">Membrane</keyword>
<name>A0ABS3ARK8_9BACT</name>
<keyword evidence="1" id="KW-0812">Transmembrane</keyword>
<evidence type="ECO:0008006" key="4">
    <source>
        <dbReference type="Google" id="ProtNLM"/>
    </source>
</evidence>
<dbReference type="EMBL" id="JAFITR010000021">
    <property type="protein sequence ID" value="MBN4066747.1"/>
    <property type="molecule type" value="Genomic_DNA"/>
</dbReference>
<evidence type="ECO:0000313" key="3">
    <source>
        <dbReference type="Proteomes" id="UP000722121"/>
    </source>
</evidence>
<keyword evidence="1" id="KW-1133">Transmembrane helix</keyword>
<evidence type="ECO:0000313" key="2">
    <source>
        <dbReference type="EMBL" id="MBN4066747.1"/>
    </source>
</evidence>
<feature type="transmembrane region" description="Helical" evidence="1">
    <location>
        <begin position="12"/>
        <end position="33"/>
    </location>
</feature>
<sequence>MLQLLRRYQKVLFIVVFVVIVISFSFFGTFAAVTQDSLGDQVAFTAVDGTEVKRRDFDPLFAFVSSDVNDIMLTGTVFGGNALNDGVIGKDFLRTGLAQMLIEAYPDVVREEFSTRLAREKQYLPYAHPQVPGLSTRGVWSVYSPQMITYYEALREQEDPLSSEGISARTNLFLAQQDMPPDVLRRILYFQMASDKRIPEDPRLVQTDFALFGYHSQEEWFGRSFLQLVAQFIHNASIVAEQRGYHVSRDEALADLYYHADHVYKASGEHKTGFSSAHHFFYDQLRRLGLDEAKAVRVWRRVMLFRSLFGGMADTVFLDLLPFQEYGRYASEFRTVDLYKLSDDISLNHEEDFKKLEAYLHAVTPPSAGAHLAMPTSYRSADEVEKLAPELVEKRYKLRYRKANKPALQVRIGLKELLDWELTEENWIKLSGKFPQLQKGSEVGRNVRFKRLETLDIPIRERVDAYARSLIVQEHPAWLEEAFDNAIEQEVWIGIRTRGGRYPFEGVEDRKALMELLDRVSLVESGTKRTLEQETLWKYSGDGKNFYRIEVVERVPDKRVLTFAEAKKDGTLAKLVGSKEYMSKVDVDAVKVAIDATIVRKEGKVKTDYYAIHRYDVHVKKALEAIKRGDGVKEEAWLKQEEELPTLDQQWKFVKVRQDVRRNEKGLVNGDGLFAMDVGGWSGLLYGEEESAPTFVHLVDQGERLDDGQMIEQVEQVRKVLGDDAQRFLMVQLLDEIKGKGAITFDHLKKVVE</sequence>
<organism evidence="2 3">
    <name type="scientific">Simkania negevensis</name>
    <dbReference type="NCBI Taxonomy" id="83561"/>
    <lineage>
        <taxon>Bacteria</taxon>
        <taxon>Pseudomonadati</taxon>
        <taxon>Chlamydiota</taxon>
        <taxon>Chlamydiia</taxon>
        <taxon>Parachlamydiales</taxon>
        <taxon>Simkaniaceae</taxon>
        <taxon>Simkania</taxon>
    </lineage>
</organism>
<comment type="caution">
    <text evidence="2">The sequence shown here is derived from an EMBL/GenBank/DDBJ whole genome shotgun (WGS) entry which is preliminary data.</text>
</comment>
<gene>
    <name evidence="2" type="ORF">JYU14_01530</name>
</gene>